<dbReference type="GO" id="GO:0005886">
    <property type="term" value="C:plasma membrane"/>
    <property type="evidence" value="ECO:0007669"/>
    <property type="project" value="UniProtKB-SubCell"/>
</dbReference>
<organism evidence="8 9">
    <name type="scientific">Tamilnaduibacter salinus</name>
    <dbReference type="NCBI Taxonomy" id="1484056"/>
    <lineage>
        <taxon>Bacteria</taxon>
        <taxon>Pseudomonadati</taxon>
        <taxon>Pseudomonadota</taxon>
        <taxon>Gammaproteobacteria</taxon>
        <taxon>Pseudomonadales</taxon>
        <taxon>Marinobacteraceae</taxon>
        <taxon>Tamilnaduibacter</taxon>
    </lineage>
</organism>
<comment type="similarity">
    <text evidence="2">Belongs to the polysaccharide synthase family.</text>
</comment>
<evidence type="ECO:0008006" key="10">
    <source>
        <dbReference type="Google" id="ProtNLM"/>
    </source>
</evidence>
<keyword evidence="5 7" id="KW-1133">Transmembrane helix</keyword>
<dbReference type="PANTHER" id="PTHR30250:SF10">
    <property type="entry name" value="LIPOPOLYSACCHARIDE BIOSYNTHESIS PROTEIN WZXC"/>
    <property type="match status" value="1"/>
</dbReference>
<evidence type="ECO:0000256" key="5">
    <source>
        <dbReference type="ARBA" id="ARBA00022989"/>
    </source>
</evidence>
<keyword evidence="9" id="KW-1185">Reference proteome</keyword>
<dbReference type="InterPro" id="IPR050833">
    <property type="entry name" value="Poly_Biosynth_Transport"/>
</dbReference>
<feature type="transmembrane region" description="Helical" evidence="7">
    <location>
        <begin position="7"/>
        <end position="29"/>
    </location>
</feature>
<accession>A0A2A2HZ27</accession>
<evidence type="ECO:0000313" key="8">
    <source>
        <dbReference type="EMBL" id="PAV24482.1"/>
    </source>
</evidence>
<feature type="transmembrane region" description="Helical" evidence="7">
    <location>
        <begin position="241"/>
        <end position="259"/>
    </location>
</feature>
<feature type="transmembrane region" description="Helical" evidence="7">
    <location>
        <begin position="94"/>
        <end position="112"/>
    </location>
</feature>
<dbReference type="AlphaFoldDB" id="A0A2A2HZ27"/>
<evidence type="ECO:0000313" key="9">
    <source>
        <dbReference type="Proteomes" id="UP000218332"/>
    </source>
</evidence>
<feature type="transmembrane region" description="Helical" evidence="7">
    <location>
        <begin position="363"/>
        <end position="384"/>
    </location>
</feature>
<comment type="caution">
    <text evidence="8">The sequence shown here is derived from an EMBL/GenBank/DDBJ whole genome shotgun (WGS) entry which is preliminary data.</text>
</comment>
<sequence length="410" mass="44580">ALGLTILICGALGFGILLAGMPVASFYGIPDLAGIFAILSISFFVAPYISIPMSLLARDMEFGTQFYIRVTATIVNAIAVVGLIFLGFSYFSLAIARAMAALTQFFMLLWIRPVGMQYIPRFRGMKPIASFGIFNSLALVARKAQYTLPDMIIGKMGSTGQVGMFSRGLGFIQFVSETVFMGVQPVALPYMAQVRRKGEEIKAAYMKASVLLGAFLIPVLGVASLSALPAIRLMFGDQWDAAAPVAAWLAVWAMLRSFHWFTSPMLMAIGREGVMLAREVLPFLLLIPAIIVTFSGGLQSIAKGFVMVGVIELLVTTFLVMWQLKMSLSEFLQAWLSTMAVGALCIAATLVILFFLPATDTPAWMFIGVEALVLPPVWLGALFLTRNPLANEIHVAYQETIKKIGNARKS</sequence>
<feature type="non-terminal residue" evidence="8">
    <location>
        <position position="1"/>
    </location>
</feature>
<feature type="transmembrane region" description="Helical" evidence="7">
    <location>
        <begin position="304"/>
        <end position="322"/>
    </location>
</feature>
<feature type="transmembrane region" description="Helical" evidence="7">
    <location>
        <begin position="334"/>
        <end position="357"/>
    </location>
</feature>
<keyword evidence="3" id="KW-1003">Cell membrane</keyword>
<evidence type="ECO:0000256" key="4">
    <source>
        <dbReference type="ARBA" id="ARBA00022692"/>
    </source>
</evidence>
<evidence type="ECO:0000256" key="3">
    <source>
        <dbReference type="ARBA" id="ARBA00022475"/>
    </source>
</evidence>
<dbReference type="Pfam" id="PF13440">
    <property type="entry name" value="Polysacc_synt_3"/>
    <property type="match status" value="1"/>
</dbReference>
<dbReference type="RefSeq" id="WP_095612406.1">
    <property type="nucleotide sequence ID" value="NZ_NMPM01000161.1"/>
</dbReference>
<feature type="transmembrane region" description="Helical" evidence="7">
    <location>
        <begin position="210"/>
        <end position="235"/>
    </location>
</feature>
<feature type="transmembrane region" description="Helical" evidence="7">
    <location>
        <begin position="66"/>
        <end position="88"/>
    </location>
</feature>
<reference evidence="8 9" key="1">
    <citation type="submission" date="2017-07" db="EMBL/GenBank/DDBJ databases">
        <title>Tamlnaduibacter salinus (Mi-7) genome sequencing.</title>
        <authorList>
            <person name="Verma A."/>
            <person name="Krishnamurthi S."/>
        </authorList>
    </citation>
    <scope>NUCLEOTIDE SEQUENCE [LARGE SCALE GENOMIC DNA]</scope>
    <source>
        <strain evidence="8 9">Mi-7</strain>
    </source>
</reference>
<dbReference type="EMBL" id="NMPM01000161">
    <property type="protein sequence ID" value="PAV24482.1"/>
    <property type="molecule type" value="Genomic_DNA"/>
</dbReference>
<evidence type="ECO:0000256" key="1">
    <source>
        <dbReference type="ARBA" id="ARBA00004651"/>
    </source>
</evidence>
<comment type="subcellular location">
    <subcellularLocation>
        <location evidence="1">Cell membrane</location>
        <topology evidence="1">Multi-pass membrane protein</topology>
    </subcellularLocation>
</comment>
<evidence type="ECO:0000256" key="7">
    <source>
        <dbReference type="SAM" id="Phobius"/>
    </source>
</evidence>
<gene>
    <name evidence="8" type="ORF">CF392_16025</name>
</gene>
<evidence type="ECO:0000256" key="6">
    <source>
        <dbReference type="ARBA" id="ARBA00023136"/>
    </source>
</evidence>
<keyword evidence="4 7" id="KW-0812">Transmembrane</keyword>
<feature type="transmembrane region" description="Helical" evidence="7">
    <location>
        <begin position="35"/>
        <end position="57"/>
    </location>
</feature>
<dbReference type="PANTHER" id="PTHR30250">
    <property type="entry name" value="PST FAMILY PREDICTED COLANIC ACID TRANSPORTER"/>
    <property type="match status" value="1"/>
</dbReference>
<proteinExistence type="inferred from homology"/>
<dbReference type="Proteomes" id="UP000218332">
    <property type="component" value="Unassembled WGS sequence"/>
</dbReference>
<evidence type="ECO:0000256" key="2">
    <source>
        <dbReference type="ARBA" id="ARBA00007430"/>
    </source>
</evidence>
<protein>
    <recommendedName>
        <fullName evidence="10">Polysaccharide biosynthesis protein</fullName>
    </recommendedName>
</protein>
<feature type="transmembrane region" description="Helical" evidence="7">
    <location>
        <begin position="280"/>
        <end position="298"/>
    </location>
</feature>
<keyword evidence="6 7" id="KW-0472">Membrane</keyword>
<name>A0A2A2HZ27_9GAMM</name>